<dbReference type="EMBL" id="RBSQ01000692">
    <property type="protein sequence ID" value="RMS53997.1"/>
    <property type="molecule type" value="Genomic_DNA"/>
</dbReference>
<dbReference type="Proteomes" id="UP000270834">
    <property type="component" value="Unassembled WGS sequence"/>
</dbReference>
<sequence>MDFLPLFHSLQGRLALVVGGGEVALRKARLLAEVRQAIEQPQHAALRQEWQRGL</sequence>
<dbReference type="Gene3D" id="3.40.50.720">
    <property type="entry name" value="NAD(P)-binding Rossmann-like Domain"/>
    <property type="match status" value="1"/>
</dbReference>
<reference evidence="1 2" key="1">
    <citation type="submission" date="2018-08" db="EMBL/GenBank/DDBJ databases">
        <title>Recombination of ecologically and evolutionarily significant loci maintains genetic cohesion in the Pseudomonas syringae species complex.</title>
        <authorList>
            <person name="Dillon M."/>
            <person name="Thakur S."/>
            <person name="Almeida R.N.D."/>
            <person name="Weir B.S."/>
            <person name="Guttman D.S."/>
        </authorList>
    </citation>
    <scope>NUCLEOTIDE SEQUENCE [LARGE SCALE GENOMIC DNA]</scope>
    <source>
        <strain evidence="1 2">ICMP 7846</strain>
    </source>
</reference>
<organism evidence="1 2">
    <name type="scientific">Pseudomonas aeruginosa</name>
    <dbReference type="NCBI Taxonomy" id="287"/>
    <lineage>
        <taxon>Bacteria</taxon>
        <taxon>Pseudomonadati</taxon>
        <taxon>Pseudomonadota</taxon>
        <taxon>Gammaproteobacteria</taxon>
        <taxon>Pseudomonadales</taxon>
        <taxon>Pseudomonadaceae</taxon>
        <taxon>Pseudomonas</taxon>
    </lineage>
</organism>
<gene>
    <name evidence="1" type="ORF">ALP65_01228</name>
</gene>
<evidence type="ECO:0000313" key="2">
    <source>
        <dbReference type="Proteomes" id="UP000270834"/>
    </source>
</evidence>
<dbReference type="Pfam" id="PF13241">
    <property type="entry name" value="NAD_binding_7"/>
    <property type="match status" value="1"/>
</dbReference>
<dbReference type="InterPro" id="IPR036291">
    <property type="entry name" value="NAD(P)-bd_dom_sf"/>
</dbReference>
<comment type="caution">
    <text evidence="1">The sequence shown here is derived from an EMBL/GenBank/DDBJ whole genome shotgun (WGS) entry which is preliminary data.</text>
</comment>
<dbReference type="AlphaFoldDB" id="A0A3M5DXU9"/>
<proteinExistence type="predicted"/>
<dbReference type="SUPFAM" id="SSF51735">
    <property type="entry name" value="NAD(P)-binding Rossmann-fold domains"/>
    <property type="match status" value="1"/>
</dbReference>
<evidence type="ECO:0008006" key="3">
    <source>
        <dbReference type="Google" id="ProtNLM"/>
    </source>
</evidence>
<evidence type="ECO:0000313" key="1">
    <source>
        <dbReference type="EMBL" id="RMS53997.1"/>
    </source>
</evidence>
<protein>
    <recommendedName>
        <fullName evidence="3">Precorrin-2 dehydrogenase</fullName>
    </recommendedName>
</protein>
<name>A0A3M5DXU9_PSEAI</name>
<accession>A0A3M5DXU9</accession>